<gene>
    <name evidence="2" type="ORF">GJ744_009721</name>
</gene>
<sequence length="141" mass="14842">MQFKAFLAAAFAATAMAQDSSLTSELASLTSNLGLPSSDLSIFSVLSTALPSGFVTALRDPAVSSSFASELSAGNYPSWYSALPSDVKSYINSVASVATHNACSSQSAVVVERSEILCRMVQILDQMFRYPGAAGQHFQCL</sequence>
<evidence type="ECO:0000313" key="2">
    <source>
        <dbReference type="EMBL" id="KAF7513300.1"/>
    </source>
</evidence>
<keyword evidence="3" id="KW-1185">Reference proteome</keyword>
<feature type="chain" id="PRO_5034906537" evidence="1">
    <location>
        <begin position="18"/>
        <end position="141"/>
    </location>
</feature>
<feature type="signal peptide" evidence="1">
    <location>
        <begin position="1"/>
        <end position="17"/>
    </location>
</feature>
<dbReference type="AlphaFoldDB" id="A0A8H7APY3"/>
<accession>A0A8H7APY3</accession>
<organism evidence="2 3">
    <name type="scientific">Endocarpon pusillum</name>
    <dbReference type="NCBI Taxonomy" id="364733"/>
    <lineage>
        <taxon>Eukaryota</taxon>
        <taxon>Fungi</taxon>
        <taxon>Dikarya</taxon>
        <taxon>Ascomycota</taxon>
        <taxon>Pezizomycotina</taxon>
        <taxon>Eurotiomycetes</taxon>
        <taxon>Chaetothyriomycetidae</taxon>
        <taxon>Verrucariales</taxon>
        <taxon>Verrucariaceae</taxon>
        <taxon>Endocarpon</taxon>
    </lineage>
</organism>
<comment type="caution">
    <text evidence="2">The sequence shown here is derived from an EMBL/GenBank/DDBJ whole genome shotgun (WGS) entry which is preliminary data.</text>
</comment>
<dbReference type="OrthoDB" id="5419608at2759"/>
<protein>
    <submittedName>
        <fullName evidence="2">Uncharacterized protein</fullName>
    </submittedName>
</protein>
<reference evidence="2" key="1">
    <citation type="submission" date="2020-02" db="EMBL/GenBank/DDBJ databases">
        <authorList>
            <person name="Palmer J.M."/>
        </authorList>
    </citation>
    <scope>NUCLEOTIDE SEQUENCE</scope>
    <source>
        <strain evidence="2">EPUS1.4</strain>
        <tissue evidence="2">Thallus</tissue>
    </source>
</reference>
<dbReference type="Proteomes" id="UP000606974">
    <property type="component" value="Unassembled WGS sequence"/>
</dbReference>
<evidence type="ECO:0000313" key="3">
    <source>
        <dbReference type="Proteomes" id="UP000606974"/>
    </source>
</evidence>
<name>A0A8H7APY3_9EURO</name>
<evidence type="ECO:0000256" key="1">
    <source>
        <dbReference type="SAM" id="SignalP"/>
    </source>
</evidence>
<proteinExistence type="predicted"/>
<dbReference type="EMBL" id="JAACFV010000006">
    <property type="protein sequence ID" value="KAF7513300.1"/>
    <property type="molecule type" value="Genomic_DNA"/>
</dbReference>
<keyword evidence="1" id="KW-0732">Signal</keyword>